<evidence type="ECO:0000256" key="2">
    <source>
        <dbReference type="SAM" id="MobiDB-lite"/>
    </source>
</evidence>
<proteinExistence type="inferred from homology"/>
<evidence type="ECO:0000313" key="4">
    <source>
        <dbReference type="EMBL" id="OXA53668.1"/>
    </source>
</evidence>
<gene>
    <name evidence="4" type="ORF">Fcan01_11288</name>
</gene>
<accession>A0A226E8N7</accession>
<keyword evidence="5" id="KW-1185">Reference proteome</keyword>
<evidence type="ECO:0000259" key="3">
    <source>
        <dbReference type="Pfam" id="PF04504"/>
    </source>
</evidence>
<feature type="compositionally biased region" description="Basic residues" evidence="2">
    <location>
        <begin position="1"/>
        <end position="12"/>
    </location>
</feature>
<feature type="domain" description="Glabrous enhancer-binding protein-like DBD" evidence="3">
    <location>
        <begin position="40"/>
        <end position="111"/>
    </location>
</feature>
<dbReference type="Pfam" id="PF04504">
    <property type="entry name" value="GeBP-like_DBD"/>
    <property type="match status" value="1"/>
</dbReference>
<dbReference type="Proteomes" id="UP000198287">
    <property type="component" value="Unassembled WGS sequence"/>
</dbReference>
<comment type="caution">
    <text evidence="4">The sequence shown here is derived from an EMBL/GenBank/DDBJ whole genome shotgun (WGS) entry which is preliminary data.</text>
</comment>
<dbReference type="AlphaFoldDB" id="A0A226E8N7"/>
<dbReference type="EMBL" id="LNIX01000005">
    <property type="protein sequence ID" value="OXA53668.1"/>
    <property type="molecule type" value="Genomic_DNA"/>
</dbReference>
<comment type="similarity">
    <text evidence="1">Belongs to the GeBP family.</text>
</comment>
<dbReference type="OrthoDB" id="8068331at2759"/>
<reference evidence="4 5" key="1">
    <citation type="submission" date="2015-12" db="EMBL/GenBank/DDBJ databases">
        <title>The genome of Folsomia candida.</title>
        <authorList>
            <person name="Faddeeva A."/>
            <person name="Derks M.F."/>
            <person name="Anvar Y."/>
            <person name="Smit S."/>
            <person name="Van Straalen N."/>
            <person name="Roelofs D."/>
        </authorList>
    </citation>
    <scope>NUCLEOTIDE SEQUENCE [LARGE SCALE GENOMIC DNA]</scope>
    <source>
        <strain evidence="4 5">VU population</strain>
        <tissue evidence="4">Whole body</tissue>
    </source>
</reference>
<sequence>MTSPNKPKRNKKNTTAVDDQSSDLNLIDTTTKTKKSVVVRRVWTEQENRALLQHLRSVIQMDKEIEKPNATAFYQEVEKSLNFDSCTFVQIKNQVRNLKTKYHKALEWRNQTGQGVLENEGEESVKKALLKMCPLFEDLDEIYGEKIKSNPPHVHETSNGTPSNLFEPFENVDQWLEHNHAETNDIADHSQVQQIPSQSVQQTTSQPILQSVQRPTLGKRKNQADSGVAALAETVKIRFQIQREEFDLSKEKWEYEKMRMDQEFDLKLKHYDDQKQLQERKLELDKT</sequence>
<dbReference type="InterPro" id="IPR053932">
    <property type="entry name" value="GeBP-like_DBD"/>
</dbReference>
<evidence type="ECO:0000313" key="5">
    <source>
        <dbReference type="Proteomes" id="UP000198287"/>
    </source>
</evidence>
<name>A0A226E8N7_FOLCA</name>
<organism evidence="4 5">
    <name type="scientific">Folsomia candida</name>
    <name type="common">Springtail</name>
    <dbReference type="NCBI Taxonomy" id="158441"/>
    <lineage>
        <taxon>Eukaryota</taxon>
        <taxon>Metazoa</taxon>
        <taxon>Ecdysozoa</taxon>
        <taxon>Arthropoda</taxon>
        <taxon>Hexapoda</taxon>
        <taxon>Collembola</taxon>
        <taxon>Entomobryomorpha</taxon>
        <taxon>Isotomoidea</taxon>
        <taxon>Isotomidae</taxon>
        <taxon>Proisotominae</taxon>
        <taxon>Folsomia</taxon>
    </lineage>
</organism>
<dbReference type="PANTHER" id="PTHR33324:SF2">
    <property type="entry name" value="MYB_SANT-LIKE DNA-BINDING DOMAIN-CONTAINING PROTEIN"/>
    <property type="match status" value="1"/>
</dbReference>
<dbReference type="PANTHER" id="PTHR33324">
    <property type="entry name" value="EXPRESSED PROTEIN"/>
    <property type="match status" value="1"/>
</dbReference>
<dbReference type="OMA" id="VHETSNG"/>
<evidence type="ECO:0000256" key="1">
    <source>
        <dbReference type="ARBA" id="ARBA00010820"/>
    </source>
</evidence>
<feature type="region of interest" description="Disordered" evidence="2">
    <location>
        <begin position="1"/>
        <end position="21"/>
    </location>
</feature>
<protein>
    <recommendedName>
        <fullName evidence="3">Glabrous enhancer-binding protein-like DBD domain-containing protein</fullName>
    </recommendedName>
</protein>